<dbReference type="Pfam" id="PF03547">
    <property type="entry name" value="Mem_trans"/>
    <property type="match status" value="1"/>
</dbReference>
<feature type="transmembrane region" description="Helical" evidence="8">
    <location>
        <begin position="285"/>
        <end position="307"/>
    </location>
</feature>
<evidence type="ECO:0000256" key="6">
    <source>
        <dbReference type="ARBA" id="ARBA00022989"/>
    </source>
</evidence>
<evidence type="ECO:0000256" key="1">
    <source>
        <dbReference type="ARBA" id="ARBA00004651"/>
    </source>
</evidence>
<dbReference type="InterPro" id="IPR004776">
    <property type="entry name" value="Mem_transp_PIN-like"/>
</dbReference>
<organism evidence="9 10">
    <name type="scientific">Psychromarinibacter sediminicola</name>
    <dbReference type="NCBI Taxonomy" id="3033385"/>
    <lineage>
        <taxon>Bacteria</taxon>
        <taxon>Pseudomonadati</taxon>
        <taxon>Pseudomonadota</taxon>
        <taxon>Alphaproteobacteria</taxon>
        <taxon>Rhodobacterales</taxon>
        <taxon>Paracoccaceae</taxon>
        <taxon>Psychromarinibacter</taxon>
    </lineage>
</organism>
<keyword evidence="10" id="KW-1185">Reference proteome</keyword>
<dbReference type="Proteomes" id="UP001220964">
    <property type="component" value="Unassembled WGS sequence"/>
</dbReference>
<feature type="transmembrane region" description="Helical" evidence="8">
    <location>
        <begin position="126"/>
        <end position="146"/>
    </location>
</feature>
<gene>
    <name evidence="9" type="ORF">P1J78_03375</name>
</gene>
<dbReference type="Gene3D" id="1.20.1530.20">
    <property type="match status" value="2"/>
</dbReference>
<feature type="transmembrane region" description="Helical" evidence="8">
    <location>
        <begin position="63"/>
        <end position="84"/>
    </location>
</feature>
<comment type="caution">
    <text evidence="9">The sequence shown here is derived from an EMBL/GenBank/DDBJ whole genome shotgun (WGS) entry which is preliminary data.</text>
</comment>
<feature type="transmembrane region" description="Helical" evidence="8">
    <location>
        <begin position="199"/>
        <end position="219"/>
    </location>
</feature>
<evidence type="ECO:0000313" key="9">
    <source>
        <dbReference type="EMBL" id="MDF0599766.1"/>
    </source>
</evidence>
<dbReference type="GO" id="GO:0005886">
    <property type="term" value="C:plasma membrane"/>
    <property type="evidence" value="ECO:0007669"/>
    <property type="project" value="UniProtKB-SubCell"/>
</dbReference>
<sequence>MQALLDVILPVFLVIGFGYVAAWRGWFGEAAVDGVMGFTQNFAFPCLLFRAISTMDLDSALNLSLYVSFYTGSVAGFLAGLFGARLIFRRPWEDSVAIGFCGLFSNSLLLGVPITERAYGADALEANFAIVAVHAPICYGIGLTVMELIRAHGANPLEKAKSILTAIFRNGLILGIVLGFAFNITGLPTPTVAGDALDLIGRAALPAALFALGGILFRYRPEGDMATIAMICAISLILHPTVTYGLGRAFGLSTDQLRSAVLTASMAPGVNTYIFANLYGVARRVAASALLLATALSIGTIWVWLAILP</sequence>
<keyword evidence="4" id="KW-1003">Cell membrane</keyword>
<dbReference type="EMBL" id="JARGYC010000005">
    <property type="protein sequence ID" value="MDF0599766.1"/>
    <property type="molecule type" value="Genomic_DNA"/>
</dbReference>
<dbReference type="InterPro" id="IPR038770">
    <property type="entry name" value="Na+/solute_symporter_sf"/>
</dbReference>
<evidence type="ECO:0000256" key="8">
    <source>
        <dbReference type="SAM" id="Phobius"/>
    </source>
</evidence>
<keyword evidence="3" id="KW-0813">Transport</keyword>
<comment type="subcellular location">
    <subcellularLocation>
        <location evidence="1">Cell membrane</location>
        <topology evidence="1">Multi-pass membrane protein</topology>
    </subcellularLocation>
</comment>
<feature type="transmembrane region" description="Helical" evidence="8">
    <location>
        <begin position="167"/>
        <end position="187"/>
    </location>
</feature>
<evidence type="ECO:0000313" key="10">
    <source>
        <dbReference type="Proteomes" id="UP001220964"/>
    </source>
</evidence>
<proteinExistence type="inferred from homology"/>
<dbReference type="PANTHER" id="PTHR36838">
    <property type="entry name" value="AUXIN EFFLUX CARRIER FAMILY PROTEIN"/>
    <property type="match status" value="1"/>
</dbReference>
<evidence type="ECO:0000256" key="5">
    <source>
        <dbReference type="ARBA" id="ARBA00022692"/>
    </source>
</evidence>
<keyword evidence="7 8" id="KW-0472">Membrane</keyword>
<feature type="transmembrane region" description="Helical" evidence="8">
    <location>
        <begin position="259"/>
        <end position="278"/>
    </location>
</feature>
<protein>
    <submittedName>
        <fullName evidence="9">AEC family transporter</fullName>
    </submittedName>
</protein>
<comment type="similarity">
    <text evidence="2">Belongs to the auxin efflux carrier (TC 2.A.69) family.</text>
</comment>
<reference evidence="9" key="1">
    <citation type="submission" date="2023-03" db="EMBL/GenBank/DDBJ databases">
        <title>Multiphase analysis and comparison of six strains from genera Psychromarinibacter, Lutimaribacter, and Maritimibacter, including a novel species: Psychromarinibacter sediminicola sp. nov.</title>
        <authorList>
            <person name="Wang Y.-H."/>
            <person name="Ye M.-Q."/>
            <person name="Du Z.-J."/>
        </authorList>
    </citation>
    <scope>NUCLEOTIDE SEQUENCE</scope>
    <source>
        <strain evidence="9">C21-152</strain>
    </source>
</reference>
<dbReference type="RefSeq" id="WP_275565912.1">
    <property type="nucleotide sequence ID" value="NZ_JARGYC010000005.1"/>
</dbReference>
<accession>A0AAE3NNZ6</accession>
<evidence type="ECO:0000256" key="4">
    <source>
        <dbReference type="ARBA" id="ARBA00022475"/>
    </source>
</evidence>
<keyword evidence="6 8" id="KW-1133">Transmembrane helix</keyword>
<evidence type="ECO:0000256" key="2">
    <source>
        <dbReference type="ARBA" id="ARBA00010145"/>
    </source>
</evidence>
<feature type="transmembrane region" description="Helical" evidence="8">
    <location>
        <begin position="7"/>
        <end position="26"/>
    </location>
</feature>
<dbReference type="AlphaFoldDB" id="A0AAE3NNZ6"/>
<dbReference type="PANTHER" id="PTHR36838:SF3">
    <property type="entry name" value="TRANSPORTER AUXIN EFFLUX CARRIER EC FAMILY"/>
    <property type="match status" value="1"/>
</dbReference>
<name>A0AAE3NNZ6_9RHOB</name>
<feature type="transmembrane region" description="Helical" evidence="8">
    <location>
        <begin position="226"/>
        <end position="247"/>
    </location>
</feature>
<feature type="transmembrane region" description="Helical" evidence="8">
    <location>
        <begin position="96"/>
        <end position="114"/>
    </location>
</feature>
<keyword evidence="5 8" id="KW-0812">Transmembrane</keyword>
<dbReference type="GO" id="GO:0055085">
    <property type="term" value="P:transmembrane transport"/>
    <property type="evidence" value="ECO:0007669"/>
    <property type="project" value="InterPro"/>
</dbReference>
<evidence type="ECO:0000256" key="7">
    <source>
        <dbReference type="ARBA" id="ARBA00023136"/>
    </source>
</evidence>
<evidence type="ECO:0000256" key="3">
    <source>
        <dbReference type="ARBA" id="ARBA00022448"/>
    </source>
</evidence>